<proteinExistence type="predicted"/>
<dbReference type="EMBL" id="ABDG02000017">
    <property type="protein sequence ID" value="EHK49278.1"/>
    <property type="molecule type" value="Genomic_DNA"/>
</dbReference>
<dbReference type="Proteomes" id="UP000005426">
    <property type="component" value="Unassembled WGS sequence"/>
</dbReference>
<evidence type="ECO:0000313" key="2">
    <source>
        <dbReference type="Proteomes" id="UP000005426"/>
    </source>
</evidence>
<sequence>TKQYAIGNRLHEPAAKFAIIWGATRGCPVVDDSSHGSDCWIKWKGHVRTEG</sequence>
<keyword evidence="2" id="KW-1185">Reference proteome</keyword>
<dbReference type="AlphaFoldDB" id="G9NK57"/>
<organism evidence="1 2">
    <name type="scientific">Hypocrea atroviridis (strain ATCC 20476 / IMI 206040)</name>
    <name type="common">Trichoderma atroviride</name>
    <dbReference type="NCBI Taxonomy" id="452589"/>
    <lineage>
        <taxon>Eukaryota</taxon>
        <taxon>Fungi</taxon>
        <taxon>Dikarya</taxon>
        <taxon>Ascomycota</taxon>
        <taxon>Pezizomycotina</taxon>
        <taxon>Sordariomycetes</taxon>
        <taxon>Hypocreomycetidae</taxon>
        <taxon>Hypocreales</taxon>
        <taxon>Hypocreaceae</taxon>
        <taxon>Trichoderma</taxon>
    </lineage>
</organism>
<reference evidence="1 2" key="1">
    <citation type="journal article" date="2011" name="Genome Biol.">
        <title>Comparative genome sequence analysis underscores mycoparasitism as the ancestral life style of Trichoderma.</title>
        <authorList>
            <person name="Kubicek C.P."/>
            <person name="Herrera-Estrella A."/>
            <person name="Seidl-Seiboth V."/>
            <person name="Martinez D.A."/>
            <person name="Druzhinina I.S."/>
            <person name="Thon M."/>
            <person name="Zeilinger S."/>
            <person name="Casas-Flores S."/>
            <person name="Horwitz B.A."/>
            <person name="Mukherjee P.K."/>
            <person name="Mukherjee M."/>
            <person name="Kredics L."/>
            <person name="Alcaraz L.D."/>
            <person name="Aerts A."/>
            <person name="Antal Z."/>
            <person name="Atanasova L."/>
            <person name="Cervantes-Badillo M.G."/>
            <person name="Challacombe J."/>
            <person name="Chertkov O."/>
            <person name="McCluskey K."/>
            <person name="Coulpier F."/>
            <person name="Deshpande N."/>
            <person name="von Doehren H."/>
            <person name="Ebbole D.J."/>
            <person name="Esquivel-Naranjo E.U."/>
            <person name="Fekete E."/>
            <person name="Flipphi M."/>
            <person name="Glaser F."/>
            <person name="Gomez-Rodriguez E.Y."/>
            <person name="Gruber S."/>
            <person name="Han C."/>
            <person name="Henrissat B."/>
            <person name="Hermosa R."/>
            <person name="Hernandez-Onate M."/>
            <person name="Karaffa L."/>
            <person name="Kosti I."/>
            <person name="Le Crom S."/>
            <person name="Lindquist E."/>
            <person name="Lucas S."/>
            <person name="Luebeck M."/>
            <person name="Luebeck P.S."/>
            <person name="Margeot A."/>
            <person name="Metz B."/>
            <person name="Misra M."/>
            <person name="Nevalainen H."/>
            <person name="Omann M."/>
            <person name="Packer N."/>
            <person name="Perrone G."/>
            <person name="Uresti-Rivera E.E."/>
            <person name="Salamov A."/>
            <person name="Schmoll M."/>
            <person name="Seiboth B."/>
            <person name="Shapiro H."/>
            <person name="Sukno S."/>
            <person name="Tamayo-Ramos J.A."/>
            <person name="Tisch D."/>
            <person name="Wiest A."/>
            <person name="Wilkinson H.H."/>
            <person name="Zhang M."/>
            <person name="Coutinho P.M."/>
            <person name="Kenerley C.M."/>
            <person name="Monte E."/>
            <person name="Baker S.E."/>
            <person name="Grigoriev I.V."/>
        </authorList>
    </citation>
    <scope>NUCLEOTIDE SEQUENCE [LARGE SCALE GENOMIC DNA]</scope>
    <source>
        <strain evidence="2">ATCC 20476 / IMI 206040</strain>
    </source>
</reference>
<accession>G9NK57</accession>
<comment type="caution">
    <text evidence="1">The sequence shown here is derived from an EMBL/GenBank/DDBJ whole genome shotgun (WGS) entry which is preliminary data.</text>
</comment>
<evidence type="ECO:0000313" key="1">
    <source>
        <dbReference type="EMBL" id="EHK49278.1"/>
    </source>
</evidence>
<protein>
    <submittedName>
        <fullName evidence="1">Uncharacterized protein</fullName>
    </submittedName>
</protein>
<feature type="non-terminal residue" evidence="1">
    <location>
        <position position="1"/>
    </location>
</feature>
<gene>
    <name evidence="1" type="ORF">TRIATDRAFT_255230</name>
</gene>
<name>G9NK57_HYPAI</name>
<dbReference type="HOGENOM" id="CLU_3111954_0_0_1"/>